<name>A0AAJ2LL74_9HYPH</name>
<evidence type="ECO:0000256" key="1">
    <source>
        <dbReference type="SAM" id="Phobius"/>
    </source>
</evidence>
<sequence>MKTNREKLAGAIAIVVIAAIVVPVIFGEPRTVDGGSGGDSWRKVVYDFQTLITGLAAVFAAAITIRTMEKTDRQSERRHRELIEFQLRPERLRLTRALHPQIDDLKNVAADLEDFQYLEDRIPSGFDVNRRWLSGVADRYLDTFFKLEAILKRRQFEEGINLFDGITTRYLDELVENVSHTRNQLACHVVFDKQYVADPAHNQHYPVNFEEAFPRDQRKLEAAIELLPRLIESLEVVERKYGMKAS</sequence>
<keyword evidence="1" id="KW-1133">Transmembrane helix</keyword>
<organism evidence="2 3">
    <name type="scientific">Rhizobium hidalgonense</name>
    <dbReference type="NCBI Taxonomy" id="1538159"/>
    <lineage>
        <taxon>Bacteria</taxon>
        <taxon>Pseudomonadati</taxon>
        <taxon>Pseudomonadota</taxon>
        <taxon>Alphaproteobacteria</taxon>
        <taxon>Hyphomicrobiales</taxon>
        <taxon>Rhizobiaceae</taxon>
        <taxon>Rhizobium/Agrobacterium group</taxon>
        <taxon>Rhizobium</taxon>
    </lineage>
</organism>
<reference evidence="2" key="1">
    <citation type="submission" date="2023-04" db="EMBL/GenBank/DDBJ databases">
        <title>Genomic characterization of faba bean (Vicia faba) microsymbionts in Mexican soils.</title>
        <authorList>
            <person name="Rivera Orduna F.N."/>
            <person name="Guevara-Luna J."/>
            <person name="Yan J."/>
            <person name="Arroyo-Herrera I."/>
            <person name="Li Y."/>
            <person name="Vasquez-Murrieta M.S."/>
            <person name="Wang E.T."/>
        </authorList>
    </citation>
    <scope>NUCLEOTIDE SEQUENCE</scope>
    <source>
        <strain evidence="2">CH26</strain>
    </source>
</reference>
<dbReference type="Proteomes" id="UP001268610">
    <property type="component" value="Unassembled WGS sequence"/>
</dbReference>
<keyword evidence="1" id="KW-0472">Membrane</keyword>
<accession>A0AAJ2LL74</accession>
<feature type="transmembrane region" description="Helical" evidence="1">
    <location>
        <begin position="7"/>
        <end position="26"/>
    </location>
</feature>
<dbReference type="AlphaFoldDB" id="A0AAJ2LL74"/>
<comment type="caution">
    <text evidence="2">The sequence shown here is derived from an EMBL/GenBank/DDBJ whole genome shotgun (WGS) entry which is preliminary data.</text>
</comment>
<dbReference type="EMBL" id="JAVLSF010000003">
    <property type="protein sequence ID" value="MDR9772409.1"/>
    <property type="molecule type" value="Genomic_DNA"/>
</dbReference>
<gene>
    <name evidence="2" type="ORF">RJJ65_07020</name>
</gene>
<evidence type="ECO:0000313" key="2">
    <source>
        <dbReference type="EMBL" id="MDR9772409.1"/>
    </source>
</evidence>
<protein>
    <submittedName>
        <fullName evidence="2">Uncharacterized protein</fullName>
    </submittedName>
</protein>
<keyword evidence="1" id="KW-0812">Transmembrane</keyword>
<feature type="transmembrane region" description="Helical" evidence="1">
    <location>
        <begin position="46"/>
        <end position="68"/>
    </location>
</feature>
<dbReference type="RefSeq" id="WP_310855605.1">
    <property type="nucleotide sequence ID" value="NZ_JAVLSD010000012.1"/>
</dbReference>
<evidence type="ECO:0000313" key="3">
    <source>
        <dbReference type="Proteomes" id="UP001268610"/>
    </source>
</evidence>
<proteinExistence type="predicted"/>